<dbReference type="PANTHER" id="PTHR36931:SF1">
    <property type="entry name" value="UPF0153 PROTEIN YEIW"/>
    <property type="match status" value="1"/>
</dbReference>
<dbReference type="KEGG" id="vas:GT360_05170"/>
<dbReference type="Proteomes" id="UP000464262">
    <property type="component" value="Chromosome 1"/>
</dbReference>
<name>A0A7Z2YD35_9VIBR</name>
<proteinExistence type="predicted"/>
<dbReference type="InterPro" id="IPR052572">
    <property type="entry name" value="UPF0153_domain"/>
</dbReference>
<dbReference type="PANTHER" id="PTHR36931">
    <property type="entry name" value="UPF0153 PROTEIN YEIW"/>
    <property type="match status" value="1"/>
</dbReference>
<evidence type="ECO:0000313" key="1">
    <source>
        <dbReference type="EMBL" id="QIA62943.1"/>
    </source>
</evidence>
<reference evidence="1 2" key="1">
    <citation type="submission" date="2020-01" db="EMBL/GenBank/DDBJ databases">
        <title>Whole genome and functional gene identification of agarase of Vibrio HN897.</title>
        <authorList>
            <person name="Liu Y."/>
            <person name="Zhao Z."/>
        </authorList>
    </citation>
    <scope>NUCLEOTIDE SEQUENCE [LARGE SCALE GENOMIC DNA]</scope>
    <source>
        <strain evidence="1 2">HN897</strain>
    </source>
</reference>
<evidence type="ECO:0000313" key="2">
    <source>
        <dbReference type="Proteomes" id="UP000464262"/>
    </source>
</evidence>
<sequence>MECRLGCGACCIAPSISSLGKPANVRCQHLDDNNLCKIFGQPERPRVCHDFKADKDICSDSDQKALDNLIYLEKVT</sequence>
<keyword evidence="2" id="KW-1185">Reference proteome</keyword>
<gene>
    <name evidence="1" type="ORF">GT360_05170</name>
</gene>
<dbReference type="AlphaFoldDB" id="A0A7Z2YD35"/>
<protein>
    <submittedName>
        <fullName evidence="1">YkgJ family cysteine cluster protein</fullName>
    </submittedName>
</protein>
<dbReference type="EMBL" id="CP047475">
    <property type="protein sequence ID" value="QIA62943.1"/>
    <property type="molecule type" value="Genomic_DNA"/>
</dbReference>
<dbReference type="RefSeq" id="WP_164647837.1">
    <property type="nucleotide sequence ID" value="NZ_CP047475.1"/>
</dbReference>
<organism evidence="1 2">
    <name type="scientific">Vibrio astriarenae</name>
    <dbReference type="NCBI Taxonomy" id="1481923"/>
    <lineage>
        <taxon>Bacteria</taxon>
        <taxon>Pseudomonadati</taxon>
        <taxon>Pseudomonadota</taxon>
        <taxon>Gammaproteobacteria</taxon>
        <taxon>Vibrionales</taxon>
        <taxon>Vibrionaceae</taxon>
        <taxon>Vibrio</taxon>
    </lineage>
</organism>
<accession>A0A7Z2YD35</accession>